<reference evidence="2 3" key="1">
    <citation type="submission" date="2017-06" db="EMBL/GenBank/DDBJ databases">
        <authorList>
            <person name="Kim H.J."/>
            <person name="Triplett B.A."/>
        </authorList>
    </citation>
    <scope>NUCLEOTIDE SEQUENCE [LARGE SCALE GENOMIC DNA]</scope>
    <source>
        <strain evidence="2 3">CGMCC 4.2132</strain>
    </source>
</reference>
<gene>
    <name evidence="2" type="ORF">SAMN05216276_101727</name>
</gene>
<dbReference type="GO" id="GO:0045892">
    <property type="term" value="P:negative regulation of DNA-templated transcription"/>
    <property type="evidence" value="ECO:0007669"/>
    <property type="project" value="TreeGrafter"/>
</dbReference>
<dbReference type="SUPFAM" id="SSF64288">
    <property type="entry name" value="Chorismate lyase-like"/>
    <property type="match status" value="1"/>
</dbReference>
<evidence type="ECO:0000259" key="1">
    <source>
        <dbReference type="SMART" id="SM00866"/>
    </source>
</evidence>
<organism evidence="2 3">
    <name type="scientific">Streptosporangium subroseum</name>
    <dbReference type="NCBI Taxonomy" id="106412"/>
    <lineage>
        <taxon>Bacteria</taxon>
        <taxon>Bacillati</taxon>
        <taxon>Actinomycetota</taxon>
        <taxon>Actinomycetes</taxon>
        <taxon>Streptosporangiales</taxon>
        <taxon>Streptosporangiaceae</taxon>
        <taxon>Streptosporangium</taxon>
    </lineage>
</organism>
<dbReference type="InterPro" id="IPR011663">
    <property type="entry name" value="UTRA"/>
</dbReference>
<dbReference type="InterPro" id="IPR028978">
    <property type="entry name" value="Chorismate_lyase_/UTRA_dom_sf"/>
</dbReference>
<accession>A0A239HMZ5</accession>
<evidence type="ECO:0000313" key="3">
    <source>
        <dbReference type="Proteomes" id="UP000198282"/>
    </source>
</evidence>
<dbReference type="OrthoDB" id="4338617at2"/>
<name>A0A239HMZ5_9ACTN</name>
<dbReference type="Pfam" id="PF07702">
    <property type="entry name" value="UTRA"/>
    <property type="match status" value="1"/>
</dbReference>
<dbReference type="InterPro" id="IPR050679">
    <property type="entry name" value="Bact_HTH_transcr_reg"/>
</dbReference>
<dbReference type="GO" id="GO:0003677">
    <property type="term" value="F:DNA binding"/>
    <property type="evidence" value="ECO:0007669"/>
    <property type="project" value="InterPro"/>
</dbReference>
<dbReference type="EMBL" id="FZOD01000017">
    <property type="protein sequence ID" value="SNS82223.1"/>
    <property type="molecule type" value="Genomic_DNA"/>
</dbReference>
<feature type="domain" description="UbiC transcription regulator-associated" evidence="1">
    <location>
        <begin position="31"/>
        <end position="170"/>
    </location>
</feature>
<dbReference type="PANTHER" id="PTHR44846:SF17">
    <property type="entry name" value="GNTR-FAMILY TRANSCRIPTIONAL REGULATOR"/>
    <property type="match status" value="1"/>
</dbReference>
<dbReference type="Gene3D" id="3.40.1410.10">
    <property type="entry name" value="Chorismate lyase-like"/>
    <property type="match status" value="1"/>
</dbReference>
<proteinExistence type="predicted"/>
<dbReference type="PANTHER" id="PTHR44846">
    <property type="entry name" value="MANNOSYL-D-GLYCERATE TRANSPORT/METABOLISM SYSTEM REPRESSOR MNGR-RELATED"/>
    <property type="match status" value="1"/>
</dbReference>
<evidence type="ECO:0000313" key="2">
    <source>
        <dbReference type="EMBL" id="SNS82223.1"/>
    </source>
</evidence>
<dbReference type="AlphaFoldDB" id="A0A239HMZ5"/>
<protein>
    <submittedName>
        <fullName evidence="2">Transcriptional regulator, GntR family</fullName>
    </submittedName>
</protein>
<keyword evidence="3" id="KW-1185">Reference proteome</keyword>
<sequence>MRRGLGTFMAPHREIHAGMQELTSISATIAEMGFTPSMRYRRRTIRDATEDELAMFGLDPGARVLDIQRKILADDTVVAYSYDILPRWVFPDEFRAGHLRGSVFGYLADHDGPRPTRAVATVHAVRSDVVGWDDDAGEDNLYVLLDQLQFDDRGRPFMHSRSFFLEGEFNFTVIRTH</sequence>
<dbReference type="SMART" id="SM00866">
    <property type="entry name" value="UTRA"/>
    <property type="match status" value="1"/>
</dbReference>
<dbReference type="Proteomes" id="UP000198282">
    <property type="component" value="Unassembled WGS sequence"/>
</dbReference>